<evidence type="ECO:0000256" key="5">
    <source>
        <dbReference type="SAM" id="Coils"/>
    </source>
</evidence>
<feature type="compositionally biased region" description="Basic and acidic residues" evidence="6">
    <location>
        <begin position="1347"/>
        <end position="1365"/>
    </location>
</feature>
<name>A0A6P4F6D5_DRORH</name>
<feature type="region of interest" description="Disordered" evidence="6">
    <location>
        <begin position="1339"/>
        <end position="1365"/>
    </location>
</feature>
<feature type="compositionally biased region" description="Basic and acidic residues" evidence="6">
    <location>
        <begin position="2259"/>
        <end position="2269"/>
    </location>
</feature>
<keyword evidence="3" id="KW-0597">Phosphoprotein</keyword>
<dbReference type="PANTHER" id="PTHR18902:SF25">
    <property type="entry name" value="GRIP AND COILED-COIL DOMAIN-CONTAINING PROTEIN 2"/>
    <property type="match status" value="1"/>
</dbReference>
<feature type="coiled-coil region" evidence="5">
    <location>
        <begin position="1989"/>
        <end position="2095"/>
    </location>
</feature>
<evidence type="ECO:0000256" key="1">
    <source>
        <dbReference type="ARBA" id="ARBA00004496"/>
    </source>
</evidence>
<keyword evidence="4 5" id="KW-0175">Coiled coil</keyword>
<organism evidence="8">
    <name type="scientific">Drosophila rhopaloa</name>
    <name type="common">Fruit fly</name>
    <dbReference type="NCBI Taxonomy" id="1041015"/>
    <lineage>
        <taxon>Eukaryota</taxon>
        <taxon>Metazoa</taxon>
        <taxon>Ecdysozoa</taxon>
        <taxon>Arthropoda</taxon>
        <taxon>Hexapoda</taxon>
        <taxon>Insecta</taxon>
        <taxon>Pterygota</taxon>
        <taxon>Neoptera</taxon>
        <taxon>Endopterygota</taxon>
        <taxon>Diptera</taxon>
        <taxon>Brachycera</taxon>
        <taxon>Muscomorpha</taxon>
        <taxon>Ephydroidea</taxon>
        <taxon>Drosophilidae</taxon>
        <taxon>Drosophila</taxon>
        <taxon>Sophophora</taxon>
    </lineage>
</organism>
<dbReference type="OrthoDB" id="2436455at2759"/>
<evidence type="ECO:0000313" key="8">
    <source>
        <dbReference type="RefSeq" id="XP_016984619.1"/>
    </source>
</evidence>
<evidence type="ECO:0000256" key="3">
    <source>
        <dbReference type="ARBA" id="ARBA00022553"/>
    </source>
</evidence>
<feature type="compositionally biased region" description="Acidic residues" evidence="6">
    <location>
        <begin position="2354"/>
        <end position="2379"/>
    </location>
</feature>
<evidence type="ECO:0000256" key="4">
    <source>
        <dbReference type="ARBA" id="ARBA00023054"/>
    </source>
</evidence>
<gene>
    <name evidence="8" type="primary">LOC108048460</name>
</gene>
<feature type="coiled-coil region" evidence="5">
    <location>
        <begin position="607"/>
        <end position="641"/>
    </location>
</feature>
<feature type="coiled-coil region" evidence="5">
    <location>
        <begin position="1377"/>
        <end position="1422"/>
    </location>
</feature>
<feature type="coiled-coil region" evidence="5">
    <location>
        <begin position="1128"/>
        <end position="1270"/>
    </location>
</feature>
<feature type="coiled-coil region" evidence="5">
    <location>
        <begin position="264"/>
        <end position="460"/>
    </location>
</feature>
<reference evidence="8" key="1">
    <citation type="submission" date="2025-08" db="UniProtKB">
        <authorList>
            <consortium name="RefSeq"/>
        </authorList>
    </citation>
    <scope>IDENTIFICATION</scope>
</reference>
<dbReference type="PANTHER" id="PTHR18902">
    <property type="entry name" value="NUCLEAR MITOTIC APPARATUS PROTEIN 1-RELATED"/>
    <property type="match status" value="1"/>
</dbReference>
<feature type="compositionally biased region" description="Low complexity" evidence="6">
    <location>
        <begin position="2215"/>
        <end position="2225"/>
    </location>
</feature>
<protein>
    <submittedName>
        <fullName evidence="8">Interaptin isoform X1</fullName>
    </submittedName>
</protein>
<evidence type="ECO:0000256" key="6">
    <source>
        <dbReference type="SAM" id="MobiDB-lite"/>
    </source>
</evidence>
<accession>A0A6P4F6D5</accession>
<keyword evidence="7" id="KW-1133">Transmembrane helix</keyword>
<feature type="coiled-coil region" evidence="5">
    <location>
        <begin position="1035"/>
        <end position="1085"/>
    </location>
</feature>
<keyword evidence="2" id="KW-0963">Cytoplasm</keyword>
<comment type="subcellular location">
    <subcellularLocation>
        <location evidence="1">Cytoplasm</location>
    </subcellularLocation>
</comment>
<feature type="region of interest" description="Disordered" evidence="6">
    <location>
        <begin position="2202"/>
        <end position="2278"/>
    </location>
</feature>
<sequence>MDLRSWRKVLLQWVSECRFTEANYITLEQTDIEAFFAVFVEKAQVEAVVQEALQAQPKNHRSPLQAFIREIYPEFCAHISGRGKLVESDYLYVYTLLLHYSCVKQPSMFFHSLCKKLPELMQTCIAALFEKTVERQLTRDYLRQTIANVASVYRLGAQVSPCHPSSSLSPDLHSDVTPSPTSSTPTSPQPPSSTPHMHHRDRDRQRERLRLQLSANEMPAPPTPKTELLEQRTRELRGVRAQLAMICYEKNVLEEQHVEKDSVIQSLNKENHVVKTQLAKLKDNAKTKEEEDVITDCAPKGFDHLKRSLMKEISQKEAIITENNDKLQDLQTEKSELVEKLKMSAEQLLVCMDRVRELESRVEDLSQSLSTKDDRISCLERDKQELNECLQEAREDLHNRREVLNASSDLLNLSLSPNVTPENLASSVIDKQLREKEHENAELREELQRQNDSVQQLTEAMASILTKYQLDQDFLANDQFSHLMSSISVLESGLADELARSSKLKELCDSQSSNLDELLEKSQTIGDYLETQLKQLDAAKAKIVQLERAAADTNQNHMKKICNMQKEYEDKIHSQNCRQEQLQSHLQSIIRTHEKLIEKVAVADDCLTTIKVELAEKEQQIERLSSEITDLRGKNESLESSISRLGTERKEISLLLEQEQRSQEYLRNKYTLCRNQLMSRNADMGLLSMQLGAPDWESALQRIDELFETEEKHGALKLELEQKAMEAMEATELGMRLELSLKHSQDMEQKLSDLQLELDTSNDRCDKLHKSNLKFTQQIESDLLERETQHKELYQEKEYLIEQQRNSQQETELFLDRITALLDGGNSARSSACSSGPEENSNRFDAVESLLEVILEQRKQTIDSLEAKVDYLLEDLADVKRQHAAVLSESRQWAFRFSREEKQREELIVSLELTADKLRTALHHKDTEIANSSRQVAELQKTLQEERTNLEQATNRLVGTQQHLKAQNLEVTKIAAALESRLLEAGSEPESPDGGCANSSEALRHRIVQFISIYDELDACRQDLELKCDGATQLAEHLGQSKVRLEEEVAILQNKLGTGHNSPMIKQLKDTIGNLEQVNEKLSLDNVKLHNLQLDMSQSLLKVHSESNRRADQISQLETSENYKARQLSESQKVQEELRAQLKETDEKMSELKDMYEKQIDQLKVDHDQRCKDLENEMADKIAEISLVSKEHDTLIDIMKQELEGKLEASEAKFLKQEEEHKQLLKTTKDECEQRCQDLERQLTESSQLVKDHEEAVTAIRTELKEARLQEQQHRDALATNKQEMSGWKSDLNEARLQEKTLRQTIATHKELMQESSNELAWLRDARKKAEVEVAKLRAQVSQGQTDNKDHVKLESKPKEQEPKLNEEELLSLRTKLQDEQKLTEQLRVEVEKQNEQLCKANAQMKNEESRMAEMVNEVEKDYQMQFRQLKESLAKEQLEIQQKMVDTCNIELLSLQTKLQDEQMLTDQLKVKLEKQKNKLTKAKALLISEGSRMQQMADEAERDYLTQFRLLKETMAKEHHSALQDLQMMLSNNSKEELLSLQAKLQDEQKLTDELKVELDERQKELCKAKAQLIGEESRMKKIAEEAERDNQMQLQQLKEKMSKEQQSAQQEQELLSDSCKEDLLSLQAKLRHEQKLTDQLKAELDELRLARAQVISDGNYTEKIFDEQVKLIEQQADELAQTKKALESQVESSTKLLAEKESLQREIHLVKERLVNEEREHQVKLATLEDELETLMGRHTQTEADRAIAHERISKLKNVRDLQQENIVKLNKQLSEFDQLKDSLNCEIGGLNCNIAQQKKQLSERAGQIMELQHRLEAEVENRYQAQEQLANVTERLDEVEQQQSSQMSASEQAVADLQHRLETEIADRKQARQQLAEITEQLAGVQQELDGTRLVHEAQHFELEEKTREIEMERAEAAERNLSYQRRLENLERQLADCNQELAEMRSANESHTQGPSDLGATYSKSDAPESDANLGQLRQETARNNQLALDCQILQAKYRDAKNEIQRCEQKIKDQRLEMEGKLDKMKTKMRSLYTAEVTRMKEKQERDAASSAAELETLKAQNAKYEEHTRKLSNQIVRLNEKILEQQKQHAIISTKLRHLQMQPASEPKPSTATITVSSSSAVASEDWQPFKRPSAPSSNLAMEDEEGEVFNNTYLTDLKLGRVPDMTAEELIYRNSLQPPHLKSAYAAQYDLGSQDEDLKDGPHSLDDSMSALLSSSSTGTRKKTMGTHYKRPGPPTPSKNGGRLSFGSSEPPREILREFGDHNNTSKTPARFKFLTQRFSVGSSGLPRDELPHRKRSNLLTGIQRRKLRQAVGLFCTSTPRKSRSYYDQQRLIRASDADTSSAEPAEQEEEVDEVEDVDEVEEVDEVDEGETVPPEDQANQEGTPHLSTAALLALTKGNTRRLTGHAKSRNGRVSLCLHGNIFAKSRPAALKVSDPAVLGKRVQQRRKLRQERMGRFDQARHLDQVRLSANLSNAAQKPDSPDNNNYSMHNRNEEQIVLGKTVVLDKRAPSPAVATTFSVGEALSETWQLQQQFESENLATWALENGQSAIGMGMEMEESPEDWRFEQLCRETECTAPFQLQPLVYAPVGVPVELKLPQLAASSSNLTGGSCTTNMTSGSCTTNMTSTSSRQSCTVYSFGSVHMQPMPHINITYVQPTDSQLHTSTLNRSLWTQFRRLLRHLSLGERLTVGLVLLAIVGLCSQLADRVVLAFTAVVAGMGLVLLTISFFGRKPKQWKLHKSH</sequence>
<feature type="coiled-coil region" evidence="5">
    <location>
        <begin position="529"/>
        <end position="556"/>
    </location>
</feature>
<dbReference type="RefSeq" id="XP_016984619.1">
    <property type="nucleotide sequence ID" value="XM_017129130.1"/>
</dbReference>
<feature type="transmembrane region" description="Helical" evidence="7">
    <location>
        <begin position="2716"/>
        <end position="2738"/>
    </location>
</feature>
<proteinExistence type="predicted"/>
<feature type="compositionally biased region" description="Basic residues" evidence="6">
    <location>
        <begin position="2228"/>
        <end position="2239"/>
    </location>
</feature>
<feature type="coiled-coil region" evidence="5">
    <location>
        <begin position="1533"/>
        <end position="1892"/>
    </location>
</feature>
<dbReference type="RefSeq" id="XP_016984619.2">
    <property type="nucleotide sequence ID" value="XM_017129130.2"/>
</dbReference>
<feature type="region of interest" description="Disordered" evidence="6">
    <location>
        <begin position="1950"/>
        <end position="1977"/>
    </location>
</feature>
<evidence type="ECO:0000256" key="7">
    <source>
        <dbReference type="SAM" id="Phobius"/>
    </source>
</evidence>
<evidence type="ECO:0000256" key="2">
    <source>
        <dbReference type="ARBA" id="ARBA00022490"/>
    </source>
</evidence>
<keyword evidence="7" id="KW-0812">Transmembrane</keyword>
<feature type="coiled-coil region" evidence="5">
    <location>
        <begin position="855"/>
        <end position="882"/>
    </location>
</feature>
<feature type="coiled-coil region" evidence="5">
    <location>
        <begin position="929"/>
        <end position="970"/>
    </location>
</feature>
<keyword evidence="7" id="KW-0472">Membrane</keyword>
<feature type="compositionally biased region" description="Low complexity" evidence="6">
    <location>
        <begin position="164"/>
        <end position="186"/>
    </location>
</feature>
<feature type="region of interest" description="Disordered" evidence="6">
    <location>
        <begin position="164"/>
        <end position="205"/>
    </location>
</feature>
<dbReference type="GO" id="GO:0005794">
    <property type="term" value="C:Golgi apparatus"/>
    <property type="evidence" value="ECO:0007669"/>
    <property type="project" value="TreeGrafter"/>
</dbReference>
<feature type="coiled-coil region" evidence="5">
    <location>
        <begin position="1460"/>
        <end position="1491"/>
    </location>
</feature>
<feature type="region of interest" description="Disordered" evidence="6">
    <location>
        <begin position="2334"/>
        <end position="2393"/>
    </location>
</feature>
<dbReference type="InterPro" id="IPR051841">
    <property type="entry name" value="MT-Golgi_org_protein"/>
</dbReference>